<organism evidence="2 3">
    <name type="scientific">Entamoeba invadens IP1</name>
    <dbReference type="NCBI Taxonomy" id="370355"/>
    <lineage>
        <taxon>Eukaryota</taxon>
        <taxon>Amoebozoa</taxon>
        <taxon>Evosea</taxon>
        <taxon>Archamoebae</taxon>
        <taxon>Mastigamoebida</taxon>
        <taxon>Entamoebidae</taxon>
        <taxon>Entamoeba</taxon>
    </lineage>
</organism>
<protein>
    <recommendedName>
        <fullName evidence="1">Spatacsin C-terminal domain-containing protein</fullName>
    </recommendedName>
</protein>
<dbReference type="GeneID" id="14893381"/>
<dbReference type="Proteomes" id="UP000014680">
    <property type="component" value="Unassembled WGS sequence"/>
</dbReference>
<dbReference type="RefSeq" id="XP_004261175.1">
    <property type="nucleotide sequence ID" value="XM_004261127.1"/>
</dbReference>
<evidence type="ECO:0000313" key="2">
    <source>
        <dbReference type="EMBL" id="ELP94404.1"/>
    </source>
</evidence>
<keyword evidence="3" id="KW-1185">Reference proteome</keyword>
<dbReference type="GO" id="GO:0005737">
    <property type="term" value="C:cytoplasm"/>
    <property type="evidence" value="ECO:0007669"/>
    <property type="project" value="TreeGrafter"/>
</dbReference>
<dbReference type="VEuPathDB" id="AmoebaDB:EIN_046470"/>
<proteinExistence type="predicted"/>
<dbReference type="InterPro" id="IPR028103">
    <property type="entry name" value="Spatacsin"/>
</dbReference>
<feature type="domain" description="Spatacsin C-terminal" evidence="1">
    <location>
        <begin position="1644"/>
        <end position="1815"/>
    </location>
</feature>
<dbReference type="OMA" id="ENEGINN"/>
<dbReference type="InterPro" id="IPR028107">
    <property type="entry name" value="Spatacsin_C_dom"/>
</dbReference>
<dbReference type="PANTHER" id="PTHR13650:SF0">
    <property type="entry name" value="SPATACSIN"/>
    <property type="match status" value="1"/>
</dbReference>
<dbReference type="PANTHER" id="PTHR13650">
    <property type="entry name" value="SPATACSIN"/>
    <property type="match status" value="1"/>
</dbReference>
<dbReference type="EMBL" id="KB206215">
    <property type="protein sequence ID" value="ELP94404.1"/>
    <property type="molecule type" value="Genomic_DNA"/>
</dbReference>
<evidence type="ECO:0000259" key="1">
    <source>
        <dbReference type="Pfam" id="PF14649"/>
    </source>
</evidence>
<reference evidence="2 3" key="1">
    <citation type="submission" date="2012-10" db="EMBL/GenBank/DDBJ databases">
        <authorList>
            <person name="Zafar N."/>
            <person name="Inman J."/>
            <person name="Hall N."/>
            <person name="Lorenzi H."/>
            <person name="Caler E."/>
        </authorList>
    </citation>
    <scope>NUCLEOTIDE SEQUENCE [LARGE SCALE GENOMIC DNA]</scope>
    <source>
        <strain evidence="2 3">IP1</strain>
    </source>
</reference>
<sequence>MSHTRLVLSTLQFEAKPNSEVTPLNTHLCSLQDTTLCLQNLLTLQVTQIEGVKGFISVVLNRSEGVVYYTKTSIIFHQFNGIDQTITESLSDEKLILHPSIDSFINYALHSSLNYIFAVLTMDKKLHLFIPRMPCFSVTLDFLKSLPKTFSFTADLEYFAFLYDTSVVVFHNVNSKQMTSMKLHEVNDFFQVAAVFQNSSITFNVEHVNHIFLSKTSLLCICKDSVEIFNIENTQEKPLISSNIKSATYLYSGNCGSMMVLEDNKVVCYIHNLQVESVLRGMVSSGFEFGWNKLVENNDVLKYADRKMVEFENAMRNLHVDEAKRLLLEMREDQIPEIIQMVEKYYDSGVEKKMYYRDLSMISEIGLQCVVKYIHNKSPEFISKTSAMQRKYVEAILLQEDMVMKLENVKMVQQENLRKSGNFGKVIERGWLGLVESLKNGNFADIMKKYGMSREEVKEYGMKFVYQLILANDVRAAIHLLIRLGYKDVVSVLKEVFNKTNCCDVRKELKKMLEIDFEITEDKKKYFSACREEKNETVYFICMKNNVRGEEPIYGDMSSDTMQKYGISYNQKMAENIASIDKVDNIKGNKLSLSIDTFTSTEDVERCKLLQEEGVSVDGVNSLEYLLIHGDKEGIINYIERCQTVSNKEAVYYNRFKCPKSVEHLIKVYFMNNPTENILKEAEQMGLSHELTRLEIIGGVESEITPRLLELVQLVIYLPIFDLIMSKLTVDPPQNWMKQMLKIDTWDDELEIKAVESKIPIQMEEVETCEMKELYEALMKTTYAPMSDKMPFPVKEIPQYTLSPYDMLSDGRVISMLQWDYTFTTEELMRMDSNKEMLAAFVMELKGNTFTRVNLILKDVLSDDPDFAMVSYDSLDESEYKHEALCSLERKAVPFNSASHLRNFLGNKWGEGVSLRQLDLISESENLIGLFEFGDQHGYSIGQVDKSIRDNWPETPIKSHIISIDSEINDKKSLGVVIEGFSNETESGVNYMNWVFIDKSDSEQSLLRYLESIIAGKTLKSAGQYTNLERSSIEGNLLKAIATLLSDNFSCENVIQGLYFFDPTNPLIPFMKILKGVSVALFGQMNDLRRDFENAFKRTWGIGSDEFLVQVMLSSVEQFCESFSKLSDSVMRLVKELEQIANLPAVVKRCLQNKKAIIEVIEKHNLSNKLTCLSKNEEVVNLLIETGSYVDAHDFAMKFVPDNMFLPVIAEISMELKKRNWSEDEKWEKIDQIVQKRQSRPIDAGEYYYKEAVKLHDKEDYETNYQTIANRVLTVLQLSKDWFTKMVEKDAMEGLKKVEKMRHIYEESKMRNIAAVSIEKPKESSVYYLTNRGDYTPAMLMNEKLNCPEMRVFKQVYEFVVNENNYSMTLTEGLEHLDVLVKGALKIARGLELMKMRYTVIHKYYEEKLTILALLRDSSAFASKRLDVLSAICGVQTLKKYSIKLTHWPVIFEEAKKFIEWEGLTDEEIVPLMCKIYIDVAEDVKPISINGYPSNIIKSFLGLLKDPTRIVELLLSHCELSNDYFVVMECFACCYFAGEMTTHSEVVKTTIETIYKVIDQLLLPQNISSLLRFAVKTKTLPEFVIKQDEECVSLPKMLLQRVFNNNIDHQQVIPSIEEKSCFENLIYYISDLNEVQKTPNLDFHSNYEEVFSDCYTVLNTSMEGGMFYFEKAKKVVTEFINEMTNVTKTTPPIYMWYAQFVEALKGFARAIGFFRNQEEYYWANQCVNYIGILSLQIYFDNVQLIGLTQDKAQHQLVYFSSFDDAYMFATFYNLFEPLKWSKALYHQCITSNNLTYLNAWLNAFTLDKPTLTDILEQRERDEKSSPKRKDVQQWDVFLSKIRSVSPSLLYFCQSRPLTKTLTSELKIAINAAFKRSKK</sequence>
<accession>A0A0A1UD89</accession>
<dbReference type="OrthoDB" id="27390at2759"/>
<dbReference type="KEGG" id="eiv:EIN_046470"/>
<dbReference type="Pfam" id="PF14649">
    <property type="entry name" value="Spatacsin_C"/>
    <property type="match status" value="1"/>
</dbReference>
<gene>
    <name evidence="2" type="ORF">EIN_046470</name>
</gene>
<name>A0A0A1UD89_ENTIV</name>
<evidence type="ECO:0000313" key="3">
    <source>
        <dbReference type="Proteomes" id="UP000014680"/>
    </source>
</evidence>